<protein>
    <submittedName>
        <fullName evidence="1">Uncharacterized protein</fullName>
    </submittedName>
</protein>
<sequence>METHPTDHASSSTAIPHMDEGIHHVDEAIHHSDETIGADDMDALQMSDGTVMIYKLAMATWTLYRQATTMVMIYRLATTTGTLYVTFEWEPQDVQETNPSLRNGRLLTH</sequence>
<comment type="caution">
    <text evidence="1">The sequence shown here is derived from an EMBL/GenBank/DDBJ whole genome shotgun (WGS) entry which is preliminary data.</text>
</comment>
<organism evidence="1 2">
    <name type="scientific">Castilleja foliolosa</name>
    <dbReference type="NCBI Taxonomy" id="1961234"/>
    <lineage>
        <taxon>Eukaryota</taxon>
        <taxon>Viridiplantae</taxon>
        <taxon>Streptophyta</taxon>
        <taxon>Embryophyta</taxon>
        <taxon>Tracheophyta</taxon>
        <taxon>Spermatophyta</taxon>
        <taxon>Magnoliopsida</taxon>
        <taxon>eudicotyledons</taxon>
        <taxon>Gunneridae</taxon>
        <taxon>Pentapetalae</taxon>
        <taxon>asterids</taxon>
        <taxon>lamiids</taxon>
        <taxon>Lamiales</taxon>
        <taxon>Orobanchaceae</taxon>
        <taxon>Pedicularideae</taxon>
        <taxon>Castillejinae</taxon>
        <taxon>Castilleja</taxon>
    </lineage>
</organism>
<reference evidence="2" key="1">
    <citation type="journal article" date="2024" name="IScience">
        <title>Strigolactones Initiate the Formation of Haustorium-like Structures in Castilleja.</title>
        <authorList>
            <person name="Buerger M."/>
            <person name="Peterson D."/>
            <person name="Chory J."/>
        </authorList>
    </citation>
    <scope>NUCLEOTIDE SEQUENCE [LARGE SCALE GENOMIC DNA]</scope>
</reference>
<proteinExistence type="predicted"/>
<dbReference type="AlphaFoldDB" id="A0ABD3CUJ8"/>
<dbReference type="EMBL" id="JAVIJP010000030">
    <property type="protein sequence ID" value="KAL3633224.1"/>
    <property type="molecule type" value="Genomic_DNA"/>
</dbReference>
<evidence type="ECO:0000313" key="1">
    <source>
        <dbReference type="EMBL" id="KAL3633224.1"/>
    </source>
</evidence>
<dbReference type="Proteomes" id="UP001632038">
    <property type="component" value="Unassembled WGS sequence"/>
</dbReference>
<keyword evidence="2" id="KW-1185">Reference proteome</keyword>
<name>A0ABD3CUJ8_9LAMI</name>
<gene>
    <name evidence="1" type="ORF">CASFOL_022751</name>
</gene>
<evidence type="ECO:0000313" key="2">
    <source>
        <dbReference type="Proteomes" id="UP001632038"/>
    </source>
</evidence>
<accession>A0ABD3CUJ8</accession>